<comment type="caution">
    <text evidence="1">The sequence shown here is derived from an EMBL/GenBank/DDBJ whole genome shotgun (WGS) entry which is preliminary data.</text>
</comment>
<dbReference type="EMBL" id="QJKD01000008">
    <property type="protein sequence ID" value="PXX51987.1"/>
    <property type="molecule type" value="Genomic_DNA"/>
</dbReference>
<evidence type="ECO:0000313" key="1">
    <source>
        <dbReference type="EMBL" id="PXX51987.1"/>
    </source>
</evidence>
<sequence length="46" mass="5027">MVGTQILWKNADLLSIDELIELAGYGLEWVIEDGHVTAAVLLEEAS</sequence>
<dbReference type="AlphaFoldDB" id="A0A2V3Y1J9"/>
<reference evidence="1 2" key="1">
    <citation type="submission" date="2018-05" db="EMBL/GenBank/DDBJ databases">
        <title>Genomic Encyclopedia of Type Strains, Phase IV (KMG-IV): sequencing the most valuable type-strain genomes for metagenomic binning, comparative biology and taxonomic classification.</title>
        <authorList>
            <person name="Goeker M."/>
        </authorList>
    </citation>
    <scope>NUCLEOTIDE SEQUENCE [LARGE SCALE GENOMIC DNA]</scope>
    <source>
        <strain evidence="1 2">DSM 24995</strain>
    </source>
</reference>
<accession>A0A2V3Y1J9</accession>
<name>A0A2V3Y1J9_9FIRM</name>
<dbReference type="RefSeq" id="WP_207659543.1">
    <property type="nucleotide sequence ID" value="NZ_QJKD01000008.1"/>
</dbReference>
<evidence type="ECO:0000313" key="2">
    <source>
        <dbReference type="Proteomes" id="UP000248057"/>
    </source>
</evidence>
<dbReference type="GeneID" id="86065262"/>
<proteinExistence type="predicted"/>
<protein>
    <submittedName>
        <fullName evidence="1">Uncharacterized protein</fullName>
    </submittedName>
</protein>
<organism evidence="1 2">
    <name type="scientific">Hungatella effluvii</name>
    <dbReference type="NCBI Taxonomy" id="1096246"/>
    <lineage>
        <taxon>Bacteria</taxon>
        <taxon>Bacillati</taxon>
        <taxon>Bacillota</taxon>
        <taxon>Clostridia</taxon>
        <taxon>Lachnospirales</taxon>
        <taxon>Lachnospiraceae</taxon>
        <taxon>Hungatella</taxon>
    </lineage>
</organism>
<dbReference type="Proteomes" id="UP000248057">
    <property type="component" value="Unassembled WGS sequence"/>
</dbReference>
<keyword evidence="2" id="KW-1185">Reference proteome</keyword>
<gene>
    <name evidence="1" type="ORF">DFR60_10872</name>
</gene>